<evidence type="ECO:0000256" key="3">
    <source>
        <dbReference type="ARBA" id="ARBA00022692"/>
    </source>
</evidence>
<feature type="transmembrane region" description="Helical" evidence="6">
    <location>
        <begin position="21"/>
        <end position="49"/>
    </location>
</feature>
<dbReference type="Proteomes" id="UP001595989">
    <property type="component" value="Unassembled WGS sequence"/>
</dbReference>
<feature type="domain" description="Phage shock protein PspC N-terminal" evidence="7">
    <location>
        <begin position="4"/>
        <end position="53"/>
    </location>
</feature>
<comment type="subcellular location">
    <subcellularLocation>
        <location evidence="1">Cell membrane</location>
        <topology evidence="1">Single-pass membrane protein</topology>
    </subcellularLocation>
</comment>
<dbReference type="Pfam" id="PF04024">
    <property type="entry name" value="PspC"/>
    <property type="match status" value="1"/>
</dbReference>
<keyword evidence="4 6" id="KW-1133">Transmembrane helix</keyword>
<dbReference type="PANTHER" id="PTHR33885">
    <property type="entry name" value="PHAGE SHOCK PROTEIN C"/>
    <property type="match status" value="1"/>
</dbReference>
<dbReference type="InterPro" id="IPR052027">
    <property type="entry name" value="PspC"/>
</dbReference>
<evidence type="ECO:0000256" key="1">
    <source>
        <dbReference type="ARBA" id="ARBA00004162"/>
    </source>
</evidence>
<evidence type="ECO:0000256" key="6">
    <source>
        <dbReference type="SAM" id="Phobius"/>
    </source>
</evidence>
<sequence>MNKVLRKSSADKSINGVCGGIAEFFGISSFGVRLIFIFLPANLIIYIILANTMHESPPIIVAKPTYK</sequence>
<reference evidence="9" key="1">
    <citation type="journal article" date="2019" name="Int. J. Syst. Evol. Microbiol.">
        <title>The Global Catalogue of Microorganisms (GCM) 10K type strain sequencing project: providing services to taxonomists for standard genome sequencing and annotation.</title>
        <authorList>
            <consortium name="The Broad Institute Genomics Platform"/>
            <consortium name="The Broad Institute Genome Sequencing Center for Infectious Disease"/>
            <person name="Wu L."/>
            <person name="Ma J."/>
        </authorList>
    </citation>
    <scope>NUCLEOTIDE SEQUENCE [LARGE SCALE GENOMIC DNA]</scope>
    <source>
        <strain evidence="9">CGMCC 4.7426</strain>
    </source>
</reference>
<keyword evidence="9" id="KW-1185">Reference proteome</keyword>
<proteinExistence type="predicted"/>
<evidence type="ECO:0000313" key="9">
    <source>
        <dbReference type="Proteomes" id="UP001595989"/>
    </source>
</evidence>
<dbReference type="PANTHER" id="PTHR33885:SF3">
    <property type="entry name" value="PHAGE SHOCK PROTEIN C"/>
    <property type="match status" value="1"/>
</dbReference>
<name>A0ABV9DMS7_9BACI</name>
<dbReference type="RefSeq" id="WP_390299858.1">
    <property type="nucleotide sequence ID" value="NZ_JBHSFU010000015.1"/>
</dbReference>
<evidence type="ECO:0000256" key="2">
    <source>
        <dbReference type="ARBA" id="ARBA00022475"/>
    </source>
</evidence>
<evidence type="ECO:0000259" key="7">
    <source>
        <dbReference type="Pfam" id="PF04024"/>
    </source>
</evidence>
<dbReference type="InterPro" id="IPR007168">
    <property type="entry name" value="Phageshock_PspC_N"/>
</dbReference>
<evidence type="ECO:0000256" key="4">
    <source>
        <dbReference type="ARBA" id="ARBA00022989"/>
    </source>
</evidence>
<protein>
    <submittedName>
        <fullName evidence="8">PspC domain-containing protein</fullName>
    </submittedName>
</protein>
<accession>A0ABV9DMS7</accession>
<keyword evidence="2" id="KW-1003">Cell membrane</keyword>
<evidence type="ECO:0000256" key="5">
    <source>
        <dbReference type="ARBA" id="ARBA00023136"/>
    </source>
</evidence>
<organism evidence="8 9">
    <name type="scientific">Virgibacillus kekensis</name>
    <dbReference type="NCBI Taxonomy" id="202261"/>
    <lineage>
        <taxon>Bacteria</taxon>
        <taxon>Bacillati</taxon>
        <taxon>Bacillota</taxon>
        <taxon>Bacilli</taxon>
        <taxon>Bacillales</taxon>
        <taxon>Bacillaceae</taxon>
        <taxon>Virgibacillus</taxon>
    </lineage>
</organism>
<dbReference type="EMBL" id="JBHSFU010000015">
    <property type="protein sequence ID" value="MFC4560195.1"/>
    <property type="molecule type" value="Genomic_DNA"/>
</dbReference>
<evidence type="ECO:0000313" key="8">
    <source>
        <dbReference type="EMBL" id="MFC4560195.1"/>
    </source>
</evidence>
<keyword evidence="3 6" id="KW-0812">Transmembrane</keyword>
<comment type="caution">
    <text evidence="8">The sequence shown here is derived from an EMBL/GenBank/DDBJ whole genome shotgun (WGS) entry which is preliminary data.</text>
</comment>
<gene>
    <name evidence="8" type="ORF">ACFO3D_18730</name>
</gene>
<keyword evidence="5 6" id="KW-0472">Membrane</keyword>